<name>A0A0K0G2F0_STRVS</name>
<dbReference type="WBParaSite" id="SVE_1889600.1">
    <property type="protein sequence ID" value="SVE_1889600.1"/>
    <property type="gene ID" value="SVE_1889600"/>
</dbReference>
<feature type="transmembrane region" description="Helical" evidence="1">
    <location>
        <begin position="12"/>
        <end position="32"/>
    </location>
</feature>
<evidence type="ECO:0000313" key="3">
    <source>
        <dbReference type="WBParaSite" id="SVE_1889600.1"/>
    </source>
</evidence>
<reference evidence="2" key="1">
    <citation type="submission" date="2014-07" db="EMBL/GenBank/DDBJ databases">
        <authorList>
            <person name="Martin A.A"/>
            <person name="De Silva N."/>
        </authorList>
    </citation>
    <scope>NUCLEOTIDE SEQUENCE</scope>
</reference>
<keyword evidence="1" id="KW-0812">Transmembrane</keyword>
<reference evidence="3" key="2">
    <citation type="submission" date="2015-08" db="UniProtKB">
        <authorList>
            <consortium name="WormBaseParasite"/>
        </authorList>
    </citation>
    <scope>IDENTIFICATION</scope>
</reference>
<evidence type="ECO:0000313" key="2">
    <source>
        <dbReference type="Proteomes" id="UP000035680"/>
    </source>
</evidence>
<dbReference type="Proteomes" id="UP000035680">
    <property type="component" value="Unassembled WGS sequence"/>
</dbReference>
<dbReference type="AlphaFoldDB" id="A0A0K0G2F0"/>
<protein>
    <submittedName>
        <fullName evidence="3">Secreted protein</fullName>
    </submittedName>
</protein>
<evidence type="ECO:0000256" key="1">
    <source>
        <dbReference type="SAM" id="Phobius"/>
    </source>
</evidence>
<accession>A0A0K0G2F0</accession>
<keyword evidence="1" id="KW-1133">Transmembrane helix</keyword>
<dbReference type="STRING" id="75913.A0A0K0G2F0"/>
<proteinExistence type="predicted"/>
<sequence>MGPQQILKKIIYILMINLSLQIFFDSVAYILYVQSFNEVITFKECCEFTVNQAGSYYVAVVAPESLGTSTRESCIQFYVNQYASY</sequence>
<keyword evidence="1" id="KW-0472">Membrane</keyword>
<organism evidence="2 3">
    <name type="scientific">Strongyloides venezuelensis</name>
    <name type="common">Threadworm</name>
    <dbReference type="NCBI Taxonomy" id="75913"/>
    <lineage>
        <taxon>Eukaryota</taxon>
        <taxon>Metazoa</taxon>
        <taxon>Ecdysozoa</taxon>
        <taxon>Nematoda</taxon>
        <taxon>Chromadorea</taxon>
        <taxon>Rhabditida</taxon>
        <taxon>Tylenchina</taxon>
        <taxon>Panagrolaimomorpha</taxon>
        <taxon>Strongyloidoidea</taxon>
        <taxon>Strongyloididae</taxon>
        <taxon>Strongyloides</taxon>
    </lineage>
</organism>
<keyword evidence="2" id="KW-1185">Reference proteome</keyword>